<keyword evidence="1" id="KW-0472">Membrane</keyword>
<dbReference type="EMBL" id="SPHZ02000005">
    <property type="protein sequence ID" value="KAF0920947.1"/>
    <property type="molecule type" value="Genomic_DNA"/>
</dbReference>
<proteinExistence type="predicted"/>
<organism evidence="2 3">
    <name type="scientific">Oryza meyeriana var. granulata</name>
    <dbReference type="NCBI Taxonomy" id="110450"/>
    <lineage>
        <taxon>Eukaryota</taxon>
        <taxon>Viridiplantae</taxon>
        <taxon>Streptophyta</taxon>
        <taxon>Embryophyta</taxon>
        <taxon>Tracheophyta</taxon>
        <taxon>Spermatophyta</taxon>
        <taxon>Magnoliopsida</taxon>
        <taxon>Liliopsida</taxon>
        <taxon>Poales</taxon>
        <taxon>Poaceae</taxon>
        <taxon>BOP clade</taxon>
        <taxon>Oryzoideae</taxon>
        <taxon>Oryzeae</taxon>
        <taxon>Oryzinae</taxon>
        <taxon>Oryza</taxon>
        <taxon>Oryza meyeriana</taxon>
    </lineage>
</organism>
<sequence length="213" mass="23942">MAVDLEKQESPAHGESTLHRVSSTVVFLLLLFGPYAWYFINVAIESGKPYYTAKITGIKASNFTEAQDYHTSPSFNITMSIHNHYPNSIYFTDWQFAIFHDGIPLGHGSFPDGFVVNETSDAAGITGTTSSPLLGLAKEVHNHMISSGQLLQDMEFQVDMRLLTHNVNDNNEVLSDTKEKWWLWCTSAKLDGYDGPSICQNRPIKVVRDLWII</sequence>
<comment type="caution">
    <text evidence="2">The sequence shown here is derived from an EMBL/GenBank/DDBJ whole genome shotgun (WGS) entry which is preliminary data.</text>
</comment>
<protein>
    <submittedName>
        <fullName evidence="2">Uncharacterized protein</fullName>
    </submittedName>
</protein>
<name>A0A6G1E8B1_9ORYZ</name>
<dbReference type="Proteomes" id="UP000479710">
    <property type="component" value="Unassembled WGS sequence"/>
</dbReference>
<evidence type="ECO:0000313" key="2">
    <source>
        <dbReference type="EMBL" id="KAF0920947.1"/>
    </source>
</evidence>
<accession>A0A6G1E8B1</accession>
<reference evidence="2 3" key="1">
    <citation type="submission" date="2019-11" db="EMBL/GenBank/DDBJ databases">
        <title>Whole genome sequence of Oryza granulata.</title>
        <authorList>
            <person name="Li W."/>
        </authorList>
    </citation>
    <scope>NUCLEOTIDE SEQUENCE [LARGE SCALE GENOMIC DNA]</scope>
    <source>
        <strain evidence="3">cv. Menghai</strain>
        <tissue evidence="2">Leaf</tissue>
    </source>
</reference>
<evidence type="ECO:0000313" key="3">
    <source>
        <dbReference type="Proteomes" id="UP000479710"/>
    </source>
</evidence>
<feature type="transmembrane region" description="Helical" evidence="1">
    <location>
        <begin position="21"/>
        <end position="40"/>
    </location>
</feature>
<dbReference type="AlphaFoldDB" id="A0A6G1E8B1"/>
<gene>
    <name evidence="2" type="ORF">E2562_037795</name>
</gene>
<evidence type="ECO:0000256" key="1">
    <source>
        <dbReference type="SAM" id="Phobius"/>
    </source>
</evidence>
<keyword evidence="1" id="KW-1133">Transmembrane helix</keyword>
<keyword evidence="1" id="KW-0812">Transmembrane</keyword>
<keyword evidence="3" id="KW-1185">Reference proteome</keyword>